<dbReference type="Proteomes" id="UP001059912">
    <property type="component" value="Chromosome 2"/>
</dbReference>
<sequence>MHGLMNNTKWRELLSLLSQNQVYIQLKLVGDDDFPIDTEQSNLVIRAIGPSSFIFVRKEFEYKQISQLKIITNQLPKSHSQVEQGSFASLISQIKRITINELLMVEDGIILNGYD</sequence>
<reference evidence="1" key="1">
    <citation type="submission" date="2020-03" db="EMBL/GenBank/DDBJ databases">
        <title>Five strains of Vibrio campbellii isolated from Mariana Trench.</title>
        <authorList>
            <person name="Liang J."/>
            <person name="Zhang X.-H."/>
        </authorList>
    </citation>
    <scope>NUCLEOTIDE SEQUENCE</scope>
    <source>
        <strain evidence="1">LJC013</strain>
    </source>
</reference>
<organism evidence="1 2">
    <name type="scientific">Vibrio campbellii</name>
    <dbReference type="NCBI Taxonomy" id="680"/>
    <lineage>
        <taxon>Bacteria</taxon>
        <taxon>Pseudomonadati</taxon>
        <taxon>Pseudomonadota</taxon>
        <taxon>Gammaproteobacteria</taxon>
        <taxon>Vibrionales</taxon>
        <taxon>Vibrionaceae</taxon>
        <taxon>Vibrio</taxon>
    </lineage>
</organism>
<protein>
    <submittedName>
        <fullName evidence="1">Uncharacterized protein</fullName>
    </submittedName>
</protein>
<gene>
    <name evidence="1" type="ORF">HB762_20025</name>
</gene>
<name>A0ABY5IH09_9VIBR</name>
<evidence type="ECO:0000313" key="2">
    <source>
        <dbReference type="Proteomes" id="UP001059912"/>
    </source>
</evidence>
<dbReference type="RefSeq" id="WP_255904304.1">
    <property type="nucleotide sequence ID" value="NZ_CP050465.1"/>
</dbReference>
<accession>A0ABY5IH09</accession>
<dbReference type="EMBL" id="CP050471">
    <property type="protein sequence ID" value="UTZ33566.1"/>
    <property type="molecule type" value="Genomic_DNA"/>
</dbReference>
<proteinExistence type="predicted"/>
<evidence type="ECO:0000313" key="1">
    <source>
        <dbReference type="EMBL" id="UTZ33566.1"/>
    </source>
</evidence>
<keyword evidence="2" id="KW-1185">Reference proteome</keyword>